<evidence type="ECO:0000256" key="1">
    <source>
        <dbReference type="PROSITE-ProRule" id="PRU00339"/>
    </source>
</evidence>
<accession>A0A1F8B073</accession>
<keyword evidence="3" id="KW-0472">Membrane</keyword>
<feature type="repeat" description="TPR" evidence="1">
    <location>
        <begin position="525"/>
        <end position="558"/>
    </location>
</feature>
<dbReference type="PANTHER" id="PTHR37422:SF13">
    <property type="entry name" value="LIPOPOLYSACCHARIDE BIOSYNTHESIS PROTEIN PA4999-RELATED"/>
    <property type="match status" value="1"/>
</dbReference>
<feature type="transmembrane region" description="Helical" evidence="3">
    <location>
        <begin position="64"/>
        <end position="83"/>
    </location>
</feature>
<dbReference type="AlphaFoldDB" id="A0A1F8B073"/>
<dbReference type="InterPro" id="IPR011990">
    <property type="entry name" value="TPR-like_helical_dom_sf"/>
</dbReference>
<evidence type="ECO:0000256" key="3">
    <source>
        <dbReference type="SAM" id="Phobius"/>
    </source>
</evidence>
<feature type="transmembrane region" description="Helical" evidence="3">
    <location>
        <begin position="118"/>
        <end position="143"/>
    </location>
</feature>
<keyword evidence="3" id="KW-0812">Transmembrane</keyword>
<feature type="transmembrane region" description="Helical" evidence="3">
    <location>
        <begin position="89"/>
        <end position="111"/>
    </location>
</feature>
<feature type="compositionally biased region" description="Basic and acidic residues" evidence="2">
    <location>
        <begin position="603"/>
        <end position="612"/>
    </location>
</feature>
<comment type="caution">
    <text evidence="4">The sequence shown here is derived from an EMBL/GenBank/DDBJ whole genome shotgun (WGS) entry which is preliminary data.</text>
</comment>
<proteinExistence type="predicted"/>
<dbReference type="SUPFAM" id="SSF48452">
    <property type="entry name" value="TPR-like"/>
    <property type="match status" value="1"/>
</dbReference>
<dbReference type="Proteomes" id="UP000178313">
    <property type="component" value="Unassembled WGS sequence"/>
</dbReference>
<reference evidence="4 5" key="1">
    <citation type="journal article" date="2016" name="Nat. Commun.">
        <title>Thousands of microbial genomes shed light on interconnected biogeochemical processes in an aquifer system.</title>
        <authorList>
            <person name="Anantharaman K."/>
            <person name="Brown C.T."/>
            <person name="Hug L.A."/>
            <person name="Sharon I."/>
            <person name="Castelle C.J."/>
            <person name="Probst A.J."/>
            <person name="Thomas B.C."/>
            <person name="Singh A."/>
            <person name="Wilkins M.J."/>
            <person name="Karaoz U."/>
            <person name="Brodie E.L."/>
            <person name="Williams K.H."/>
            <person name="Hubbard S.S."/>
            <person name="Banfield J.F."/>
        </authorList>
    </citation>
    <scope>NUCLEOTIDE SEQUENCE [LARGE SCALE GENOMIC DNA]</scope>
</reference>
<organism evidence="4 5">
    <name type="scientific">Candidatus Woesebacteria bacterium RIFCSPHIGHO2_12_FULL_46_16</name>
    <dbReference type="NCBI Taxonomy" id="1802513"/>
    <lineage>
        <taxon>Bacteria</taxon>
        <taxon>Candidatus Woeseibacteriota</taxon>
    </lineage>
</organism>
<dbReference type="InterPro" id="IPR019734">
    <property type="entry name" value="TPR_rpt"/>
</dbReference>
<gene>
    <name evidence="4" type="ORF">A3E46_02145</name>
</gene>
<sequence>MNKITQYLLYISVVATPLIFSSSFSNFYDIPKIAVLAFSVSAALLFFALRTLLSGRLKLSVSNFDVPIIILALSYLVSAIIKTPNKMEAFLFPGTTTVILAGTFLFFILGWSGISKKAVAACLFVSATLAGAVSLLAISGILAKIPQLPAFVKDASFSPIGGLLPQAIFLGLVLPLGIALLFSERQPTKKLFYGVSLAVVALSLALSVYNLLPGKPLSPALSGFDTSWAVSTETLKQSPLLGIGPGNYLTAFNRFRPISYNATNLWAVRFTSARDFVLTLVSEVGLLGLAAFILLVWQVVLTLKRELPGLKINLETLDSGIAFSLALAVISLFVFPANIALIVATYVVLFLAAKSHEVSLNLLAAGESASSRLPAAVVTLPFIAGILAFGYFGGRVVAAEVTFKNALDALGRNEGKLTYDTMRQAIALNPYVDRYHSSYAQVNLALARSLAQKKDLTDADRTTVAQLIQQAIREGKATVTLNPQRSGSWELLARTYQSVMSFAQGADNFTIQSFDQAVALDPINPNLRIALGGVYYALGKYDDAVKVFELAVLSKPDLANAHYNLAAAYREKGEIDNAIAQINAVLSLVSKDSKDYEVAKAELDNLEKKRPAAETSEGENLTPPAEAEKPVIKPPLTLPEEATPPASNP</sequence>
<feature type="transmembrane region" description="Helical" evidence="3">
    <location>
        <begin position="191"/>
        <end position="212"/>
    </location>
</feature>
<dbReference type="SMART" id="SM00028">
    <property type="entry name" value="TPR"/>
    <property type="match status" value="2"/>
</dbReference>
<dbReference type="EMBL" id="MGGZ01000010">
    <property type="protein sequence ID" value="OGM57397.1"/>
    <property type="molecule type" value="Genomic_DNA"/>
</dbReference>
<feature type="region of interest" description="Disordered" evidence="2">
    <location>
        <begin position="603"/>
        <end position="649"/>
    </location>
</feature>
<feature type="transmembrane region" description="Helical" evidence="3">
    <location>
        <begin position="7"/>
        <end position="27"/>
    </location>
</feature>
<feature type="transmembrane region" description="Helical" evidence="3">
    <location>
        <begin position="33"/>
        <end position="52"/>
    </location>
</feature>
<feature type="transmembrane region" description="Helical" evidence="3">
    <location>
        <begin position="163"/>
        <end position="182"/>
    </location>
</feature>
<evidence type="ECO:0000313" key="5">
    <source>
        <dbReference type="Proteomes" id="UP000178313"/>
    </source>
</evidence>
<dbReference type="Gene3D" id="1.25.40.10">
    <property type="entry name" value="Tetratricopeptide repeat domain"/>
    <property type="match status" value="1"/>
</dbReference>
<evidence type="ECO:0000256" key="2">
    <source>
        <dbReference type="SAM" id="MobiDB-lite"/>
    </source>
</evidence>
<dbReference type="PROSITE" id="PS50005">
    <property type="entry name" value="TPR"/>
    <property type="match status" value="2"/>
</dbReference>
<dbReference type="STRING" id="1802513.A3E46_02145"/>
<protein>
    <submittedName>
        <fullName evidence="4">Uncharacterized protein</fullName>
    </submittedName>
</protein>
<feature type="transmembrane region" description="Helical" evidence="3">
    <location>
        <begin position="373"/>
        <end position="394"/>
    </location>
</feature>
<name>A0A1F8B073_9BACT</name>
<feature type="repeat" description="TPR" evidence="1">
    <location>
        <begin position="559"/>
        <end position="592"/>
    </location>
</feature>
<feature type="transmembrane region" description="Helical" evidence="3">
    <location>
        <begin position="276"/>
        <end position="300"/>
    </location>
</feature>
<dbReference type="Pfam" id="PF13414">
    <property type="entry name" value="TPR_11"/>
    <property type="match status" value="1"/>
</dbReference>
<dbReference type="PANTHER" id="PTHR37422">
    <property type="entry name" value="TEICHURONIC ACID BIOSYNTHESIS PROTEIN TUAE"/>
    <property type="match status" value="1"/>
</dbReference>
<dbReference type="InterPro" id="IPR051533">
    <property type="entry name" value="WaaL-like"/>
</dbReference>
<keyword evidence="1" id="KW-0802">TPR repeat</keyword>
<feature type="compositionally biased region" description="Low complexity" evidence="2">
    <location>
        <begin position="638"/>
        <end position="649"/>
    </location>
</feature>
<keyword evidence="3" id="KW-1133">Transmembrane helix</keyword>
<feature type="transmembrane region" description="Helical" evidence="3">
    <location>
        <begin position="321"/>
        <end position="353"/>
    </location>
</feature>
<evidence type="ECO:0000313" key="4">
    <source>
        <dbReference type="EMBL" id="OGM57397.1"/>
    </source>
</evidence>